<dbReference type="EMBL" id="JASCZI010001352">
    <property type="protein sequence ID" value="MED6114819.1"/>
    <property type="molecule type" value="Genomic_DNA"/>
</dbReference>
<name>A0ABU6QS09_9FABA</name>
<dbReference type="Proteomes" id="UP001341840">
    <property type="component" value="Unassembled WGS sequence"/>
</dbReference>
<sequence>RIPFSEEDICRYLGIPYELPPLVEDDIFKRTVNDEKAGNLDMIAVLQVIGKERMNWANDPWDTSFPRKLDNAILNVQAIA</sequence>
<comment type="caution">
    <text evidence="1">The sequence shown here is derived from an EMBL/GenBank/DDBJ whole genome shotgun (WGS) entry which is preliminary data.</text>
</comment>
<gene>
    <name evidence="1" type="ORF">PIB30_084070</name>
</gene>
<evidence type="ECO:0000313" key="2">
    <source>
        <dbReference type="Proteomes" id="UP001341840"/>
    </source>
</evidence>
<feature type="non-terminal residue" evidence="1">
    <location>
        <position position="1"/>
    </location>
</feature>
<evidence type="ECO:0000313" key="1">
    <source>
        <dbReference type="EMBL" id="MED6114819.1"/>
    </source>
</evidence>
<proteinExistence type="predicted"/>
<organism evidence="1 2">
    <name type="scientific">Stylosanthes scabra</name>
    <dbReference type="NCBI Taxonomy" id="79078"/>
    <lineage>
        <taxon>Eukaryota</taxon>
        <taxon>Viridiplantae</taxon>
        <taxon>Streptophyta</taxon>
        <taxon>Embryophyta</taxon>
        <taxon>Tracheophyta</taxon>
        <taxon>Spermatophyta</taxon>
        <taxon>Magnoliopsida</taxon>
        <taxon>eudicotyledons</taxon>
        <taxon>Gunneridae</taxon>
        <taxon>Pentapetalae</taxon>
        <taxon>rosids</taxon>
        <taxon>fabids</taxon>
        <taxon>Fabales</taxon>
        <taxon>Fabaceae</taxon>
        <taxon>Papilionoideae</taxon>
        <taxon>50 kb inversion clade</taxon>
        <taxon>dalbergioids sensu lato</taxon>
        <taxon>Dalbergieae</taxon>
        <taxon>Pterocarpus clade</taxon>
        <taxon>Stylosanthes</taxon>
    </lineage>
</organism>
<protein>
    <submittedName>
        <fullName evidence="1">Uncharacterized protein</fullName>
    </submittedName>
</protein>
<accession>A0ABU6QS09</accession>
<keyword evidence="2" id="KW-1185">Reference proteome</keyword>
<reference evidence="1 2" key="1">
    <citation type="journal article" date="2023" name="Plants (Basel)">
        <title>Bridging the Gap: Combining Genomics and Transcriptomics Approaches to Understand Stylosanthes scabra, an Orphan Legume from the Brazilian Caatinga.</title>
        <authorList>
            <person name="Ferreira-Neto J.R.C."/>
            <person name="da Silva M.D."/>
            <person name="Binneck E."/>
            <person name="de Melo N.F."/>
            <person name="da Silva R.H."/>
            <person name="de Melo A.L.T.M."/>
            <person name="Pandolfi V."/>
            <person name="Bustamante F.O."/>
            <person name="Brasileiro-Vidal A.C."/>
            <person name="Benko-Iseppon A.M."/>
        </authorList>
    </citation>
    <scope>NUCLEOTIDE SEQUENCE [LARGE SCALE GENOMIC DNA]</scope>
    <source>
        <tissue evidence="1">Leaves</tissue>
    </source>
</reference>